<keyword evidence="3" id="KW-1185">Reference proteome</keyword>
<evidence type="ECO:0000259" key="1">
    <source>
        <dbReference type="Pfam" id="PF13470"/>
    </source>
</evidence>
<dbReference type="PANTHER" id="PTHR34610:SF3">
    <property type="entry name" value="SSL7007 PROTEIN"/>
    <property type="match status" value="1"/>
</dbReference>
<sequence length="150" mass="16434">MCYLFAMPVIVVDTNVLVAVLMPGGASARAVLRACLTGCYQAVLGPALLAEYEDVLARESLFERSALNAGERGDVLDGFLGRCRWVEVFYAWRPNLPDEADNHLIELAVAAQADVIVTRNLRDLSRGELKFPGLQVLTPEQCLEVFPCPP</sequence>
<gene>
    <name evidence="2" type="ORF">ACG0Z3_16560</name>
</gene>
<evidence type="ECO:0000313" key="3">
    <source>
        <dbReference type="Proteomes" id="UP001606301"/>
    </source>
</evidence>
<protein>
    <submittedName>
        <fullName evidence="2">Toxin-antitoxin system toxin component, PIN family</fullName>
    </submittedName>
</protein>
<reference evidence="2 3" key="1">
    <citation type="submission" date="2024-08" db="EMBL/GenBank/DDBJ databases">
        <authorList>
            <person name="Lu H."/>
        </authorList>
    </citation>
    <scope>NUCLEOTIDE SEQUENCE [LARGE SCALE GENOMIC DNA]</scope>
    <source>
        <strain evidence="2 3">LKC17W</strain>
    </source>
</reference>
<evidence type="ECO:0000313" key="2">
    <source>
        <dbReference type="EMBL" id="MFG6442297.1"/>
    </source>
</evidence>
<comment type="caution">
    <text evidence="2">The sequence shown here is derived from an EMBL/GenBank/DDBJ whole genome shotgun (WGS) entry which is preliminary data.</text>
</comment>
<dbReference type="SUPFAM" id="SSF88723">
    <property type="entry name" value="PIN domain-like"/>
    <property type="match status" value="1"/>
</dbReference>
<dbReference type="InterPro" id="IPR002716">
    <property type="entry name" value="PIN_dom"/>
</dbReference>
<dbReference type="EMBL" id="JBIGHW010000009">
    <property type="protein sequence ID" value="MFG6442297.1"/>
    <property type="molecule type" value="Genomic_DNA"/>
</dbReference>
<proteinExistence type="predicted"/>
<dbReference type="InterPro" id="IPR002850">
    <property type="entry name" value="PIN_toxin-like"/>
</dbReference>
<dbReference type="Pfam" id="PF13470">
    <property type="entry name" value="PIN_3"/>
    <property type="match status" value="1"/>
</dbReference>
<dbReference type="Proteomes" id="UP001606301">
    <property type="component" value="Unassembled WGS sequence"/>
</dbReference>
<name>A0ABW7FLV7_9BURK</name>
<dbReference type="RefSeq" id="WP_394399391.1">
    <property type="nucleotide sequence ID" value="NZ_JBIGHW010000009.1"/>
</dbReference>
<feature type="domain" description="PIN" evidence="1">
    <location>
        <begin position="10"/>
        <end position="121"/>
    </location>
</feature>
<organism evidence="2 3">
    <name type="scientific">Pelomonas margarita</name>
    <dbReference type="NCBI Taxonomy" id="3299031"/>
    <lineage>
        <taxon>Bacteria</taxon>
        <taxon>Pseudomonadati</taxon>
        <taxon>Pseudomonadota</taxon>
        <taxon>Betaproteobacteria</taxon>
        <taxon>Burkholderiales</taxon>
        <taxon>Sphaerotilaceae</taxon>
        <taxon>Roseateles</taxon>
    </lineage>
</organism>
<dbReference type="CDD" id="cd09854">
    <property type="entry name" value="PIN_VapC-like"/>
    <property type="match status" value="1"/>
</dbReference>
<dbReference type="InterPro" id="IPR029060">
    <property type="entry name" value="PIN-like_dom_sf"/>
</dbReference>
<dbReference type="PANTHER" id="PTHR34610">
    <property type="entry name" value="SSL7007 PROTEIN"/>
    <property type="match status" value="1"/>
</dbReference>
<accession>A0ABW7FLV7</accession>